<accession>A0ABS7MEW8</accession>
<dbReference type="EMBL" id="JAILXK010000002">
    <property type="protein sequence ID" value="MBY4637307.1"/>
    <property type="molecule type" value="Genomic_DNA"/>
</dbReference>
<organism evidence="1 2">
    <name type="scientific">Sphingopyxis jiangsuensis</name>
    <dbReference type="NCBI Taxonomy" id="2871171"/>
    <lineage>
        <taxon>Bacteria</taxon>
        <taxon>Pseudomonadati</taxon>
        <taxon>Pseudomonadota</taxon>
        <taxon>Alphaproteobacteria</taxon>
        <taxon>Sphingomonadales</taxon>
        <taxon>Sphingomonadaceae</taxon>
        <taxon>Sphingopyxis</taxon>
    </lineage>
</organism>
<evidence type="ECO:0008006" key="3">
    <source>
        <dbReference type="Google" id="ProtNLM"/>
    </source>
</evidence>
<protein>
    <recommendedName>
        <fullName evidence="3">3'-5' exonuclease</fullName>
    </recommendedName>
</protein>
<keyword evidence="2" id="KW-1185">Reference proteome</keyword>
<name>A0ABS7MEW8_9SPHN</name>
<sequence length="252" mass="28075">MAKQSYIALDCEFHWDQELHEAHRAMDKRSKRRAVAVKKVMAAAVFQFSVDDEGRVSTGEVASWNEYDWGDEEAVVTQLFDFLRGREDKPIVTFGGLATDIPVLLLAGLAHGLRLPPQMIDQPGRRGPRPHLDLGLMLKGGGRTWSHLSQVLLRMGVPLNLVAAKPAVRRPASAGAWQNLRDHVELDCLLLSIAKLGWLVAQGTDCLRLEPAIIGLIEGFLRRRPEHSLSNELRTYSNRLQQDLASGFDLAT</sequence>
<comment type="caution">
    <text evidence="1">The sequence shown here is derived from an EMBL/GenBank/DDBJ whole genome shotgun (WGS) entry which is preliminary data.</text>
</comment>
<proteinExistence type="predicted"/>
<evidence type="ECO:0000313" key="1">
    <source>
        <dbReference type="EMBL" id="MBY4637307.1"/>
    </source>
</evidence>
<gene>
    <name evidence="1" type="ORF">K5P26_09170</name>
</gene>
<reference evidence="1" key="1">
    <citation type="submission" date="2021-08" db="EMBL/GenBank/DDBJ databases">
        <title>Sphingopyxis panaciterrulae sp. nov., isolated from the surface water of the Yellow Sea.</title>
        <authorList>
            <person name="Gao Z."/>
            <person name="Zhang D."/>
            <person name="Zhang A."/>
        </authorList>
    </citation>
    <scope>NUCLEOTIDE SEQUENCE</scope>
    <source>
        <strain evidence="1">XHP0097</strain>
    </source>
</reference>
<evidence type="ECO:0000313" key="2">
    <source>
        <dbReference type="Proteomes" id="UP001166571"/>
    </source>
</evidence>
<dbReference type="RefSeq" id="WP_222136592.1">
    <property type="nucleotide sequence ID" value="NZ_JAILXK010000002.1"/>
</dbReference>
<dbReference type="Proteomes" id="UP001166571">
    <property type="component" value="Unassembled WGS sequence"/>
</dbReference>